<dbReference type="Pfam" id="PF01522">
    <property type="entry name" value="Polysacc_deac_1"/>
    <property type="match status" value="1"/>
</dbReference>
<keyword evidence="1 3" id="KW-0732">Signal</keyword>
<feature type="region of interest" description="Disordered" evidence="2">
    <location>
        <begin position="163"/>
        <end position="188"/>
    </location>
</feature>
<organism evidence="5 6">
    <name type="scientific">Lysinibacillus sphaericus</name>
    <name type="common">Bacillus sphaericus</name>
    <dbReference type="NCBI Taxonomy" id="1421"/>
    <lineage>
        <taxon>Bacteria</taxon>
        <taxon>Bacillati</taxon>
        <taxon>Bacillota</taxon>
        <taxon>Bacilli</taxon>
        <taxon>Bacillales</taxon>
        <taxon>Bacillaceae</taxon>
        <taxon>Lysinibacillus</taxon>
    </lineage>
</organism>
<feature type="compositionally biased region" description="Low complexity" evidence="2">
    <location>
        <begin position="165"/>
        <end position="187"/>
    </location>
</feature>
<dbReference type="SUPFAM" id="SSF88713">
    <property type="entry name" value="Glycoside hydrolase/deacetylase"/>
    <property type="match status" value="1"/>
</dbReference>
<dbReference type="RefSeq" id="WP_142508954.1">
    <property type="nucleotide sequence ID" value="NZ_SADV01000008.1"/>
</dbReference>
<dbReference type="AlphaFoldDB" id="A0A544UIE4"/>
<dbReference type="InterPro" id="IPR002509">
    <property type="entry name" value="NODB_dom"/>
</dbReference>
<dbReference type="OrthoDB" id="9778320at2"/>
<comment type="caution">
    <text evidence="5">The sequence shown here is derived from an EMBL/GenBank/DDBJ whole genome shotgun (WGS) entry which is preliminary data.</text>
</comment>
<dbReference type="SUPFAM" id="SSF50044">
    <property type="entry name" value="SH3-domain"/>
    <property type="match status" value="1"/>
</dbReference>
<evidence type="ECO:0000259" key="4">
    <source>
        <dbReference type="PROSITE" id="PS51677"/>
    </source>
</evidence>
<accession>A0A544UIE4</accession>
<protein>
    <submittedName>
        <fullName evidence="5">Polysaccharide deacetylase family protein</fullName>
    </submittedName>
</protein>
<dbReference type="PANTHER" id="PTHR34216:SF13">
    <property type="entry name" value="XYLANASE_CHITIN DEACETYLASE"/>
    <property type="match status" value="1"/>
</dbReference>
<evidence type="ECO:0000256" key="2">
    <source>
        <dbReference type="SAM" id="MobiDB-lite"/>
    </source>
</evidence>
<feature type="signal peptide" evidence="3">
    <location>
        <begin position="1"/>
        <end position="22"/>
    </location>
</feature>
<reference evidence="5 6" key="1">
    <citation type="submission" date="2018-03" db="EMBL/GenBank/DDBJ databases">
        <title>Aerobic endospore-forming bacteria genome sequencing and assembly.</title>
        <authorList>
            <person name="Cavalcante D.A."/>
            <person name="Driks A."/>
            <person name="Putonti C."/>
            <person name="De-Souza M.T."/>
        </authorList>
    </citation>
    <scope>NUCLEOTIDE SEQUENCE [LARGE SCALE GENOMIC DNA]</scope>
    <source>
        <strain evidence="5 6">SDF0037</strain>
    </source>
</reference>
<dbReference type="GO" id="GO:0016810">
    <property type="term" value="F:hydrolase activity, acting on carbon-nitrogen (but not peptide) bonds"/>
    <property type="evidence" value="ECO:0007669"/>
    <property type="project" value="InterPro"/>
</dbReference>
<dbReference type="PANTHER" id="PTHR34216">
    <property type="match status" value="1"/>
</dbReference>
<dbReference type="Proteomes" id="UP000317944">
    <property type="component" value="Unassembled WGS sequence"/>
</dbReference>
<dbReference type="Gene3D" id="3.20.20.370">
    <property type="entry name" value="Glycoside hydrolase/deacetylase"/>
    <property type="match status" value="1"/>
</dbReference>
<dbReference type="PROSITE" id="PS51677">
    <property type="entry name" value="NODB"/>
    <property type="match status" value="1"/>
</dbReference>
<evidence type="ECO:0000256" key="3">
    <source>
        <dbReference type="SAM" id="SignalP"/>
    </source>
</evidence>
<evidence type="ECO:0000313" key="6">
    <source>
        <dbReference type="Proteomes" id="UP000317944"/>
    </source>
</evidence>
<dbReference type="InterPro" id="IPR036028">
    <property type="entry name" value="SH3-like_dom_sf"/>
</dbReference>
<dbReference type="InterPro" id="IPR051398">
    <property type="entry name" value="Polysacch_Deacetylase"/>
</dbReference>
<feature type="domain" description="NodB homology" evidence="4">
    <location>
        <begin position="392"/>
        <end position="565"/>
    </location>
</feature>
<gene>
    <name evidence="5" type="ORF">C7Y47_11740</name>
</gene>
<dbReference type="GO" id="GO:0005975">
    <property type="term" value="P:carbohydrate metabolic process"/>
    <property type="evidence" value="ECO:0007669"/>
    <property type="project" value="InterPro"/>
</dbReference>
<dbReference type="Gene3D" id="2.30.30.40">
    <property type="entry name" value="SH3 Domains"/>
    <property type="match status" value="2"/>
</dbReference>
<name>A0A544UIE4_LYSSH</name>
<dbReference type="InterPro" id="IPR011330">
    <property type="entry name" value="Glyco_hydro/deAcase_b/a-brl"/>
</dbReference>
<evidence type="ECO:0000313" key="5">
    <source>
        <dbReference type="EMBL" id="TQR32792.1"/>
    </source>
</evidence>
<evidence type="ECO:0000256" key="1">
    <source>
        <dbReference type="ARBA" id="ARBA00022729"/>
    </source>
</evidence>
<feature type="chain" id="PRO_5022108402" evidence="3">
    <location>
        <begin position="23"/>
        <end position="565"/>
    </location>
</feature>
<proteinExistence type="predicted"/>
<dbReference type="EMBL" id="SADV01000008">
    <property type="protein sequence ID" value="TQR32792.1"/>
    <property type="molecule type" value="Genomic_DNA"/>
</dbReference>
<dbReference type="CDD" id="cd10966">
    <property type="entry name" value="CE4_yadE_5s"/>
    <property type="match status" value="1"/>
</dbReference>
<sequence>MKRLLLLLLFMMLLPFAEKAYAKNTVIQMNEEATVFDNRSGSLVQVGTLSAGQTFEVTKDYGANWWQIRWAGYYGYVEKRYTTVVPATTYKNTVPTVAKITDYIVATKVAPIYDNTGSKLVQFATLSEGVRFPIFSGMGNWYGIAVNGRLGYVHSNFVVKEKGQNSTNTNTNTTKPVEKPTTTPPSKQNGYIEALENVMLYDFRREKEMAIATLIKGQQLEVVDSMDPIYVQVRWGKSYVYAEKSKVKFLNTPSYKNVGKDNDMKNEYFIPTSANSEIYDNKTKAMQPFAKLDTNRRYPILRKEGAWYVTVLGGREGYIHSSKVAIDRGVPVMMYHHVLKEHELGRFKNLSTTVTDVQFTNEMKYLKSKNYETITVDELWRFMRNEITLPAYSIVLTFDDGLLSTREYAYPVLKNNGFKATQFLITSRNESAKDGQIFNYNDLQPLSRQDITNMQDVFAFDSHTYNLHVLEGNKGKMLLTPYHEVVQDLQRSIAIIPNAKAFAYPFGQYNANIINAVKEAGFTMAFSTKHGYNNPYDDVYQIKRLSSNQQTTNAQFQKMVLPYAQ</sequence>